<accession>A0A142VVZ8</accession>
<sequence>MSILDNILGQISGNDTVANLAAKVGLSPEHVESAIAALAKHHPMQGDTAEGAAATTGLPLDKLQEIIGQIGGEGSLGRFAQMVQQDGGAGILGALDRDRDGNPLNDLGGIAGSLFGKK</sequence>
<organism evidence="1 2">
    <name type="scientific">Sphingopyxis terrae subsp. terrae NBRC 15098</name>
    <dbReference type="NCBI Taxonomy" id="1219058"/>
    <lineage>
        <taxon>Bacteria</taxon>
        <taxon>Pseudomonadati</taxon>
        <taxon>Pseudomonadota</taxon>
        <taxon>Alphaproteobacteria</taxon>
        <taxon>Sphingomonadales</taxon>
        <taxon>Sphingomonadaceae</taxon>
        <taxon>Sphingopyxis</taxon>
    </lineage>
</organism>
<name>A0A142VVZ8_9SPHN</name>
<evidence type="ECO:0000313" key="1">
    <source>
        <dbReference type="EMBL" id="AMU93457.1"/>
    </source>
</evidence>
<dbReference type="Proteomes" id="UP000076234">
    <property type="component" value="Chromosome"/>
</dbReference>
<gene>
    <name evidence="1" type="ORF">AOA14_02420</name>
</gene>
<dbReference type="AlphaFoldDB" id="A0A142VVZ8"/>
<proteinExistence type="predicted"/>
<dbReference type="KEGG" id="ster:AOA14_02420"/>
<dbReference type="EMBL" id="CP013342">
    <property type="protein sequence ID" value="AMU93457.1"/>
    <property type="molecule type" value="Genomic_DNA"/>
</dbReference>
<dbReference type="STRING" id="1219058.AOA14_02420"/>
<dbReference type="RefSeq" id="WP_062900628.1">
    <property type="nucleotide sequence ID" value="NZ_CP013342.1"/>
</dbReference>
<reference evidence="2" key="1">
    <citation type="submission" date="2015-11" db="EMBL/GenBank/DDBJ databases">
        <title>Complete genome sequence of a polyethylene glycol-degrading strain Sphingopyxis terrae strain 203-1 (NBRC 15098).</title>
        <authorList>
            <person name="Yoshiyuki O."/>
            <person name="Shouta N."/>
            <person name="Nagata Y."/>
            <person name="Numata M."/>
            <person name="Tsuchikane K."/>
            <person name="Hosoyama A."/>
            <person name="Yamazoe A."/>
            <person name="Tsuda M."/>
            <person name="Fujita N."/>
            <person name="Kawai F."/>
        </authorList>
    </citation>
    <scope>NUCLEOTIDE SEQUENCE [LARGE SCALE GENOMIC DNA]</scope>
    <source>
        <strain evidence="2">203-1</strain>
    </source>
</reference>
<protein>
    <recommendedName>
        <fullName evidence="3">DUF937 domain-containing protein</fullName>
    </recommendedName>
</protein>
<evidence type="ECO:0008006" key="3">
    <source>
        <dbReference type="Google" id="ProtNLM"/>
    </source>
</evidence>
<reference evidence="1 2" key="2">
    <citation type="journal article" date="2016" name="Genome Announc.">
        <title>Complete Genome Sequence of Sphingopyxis terrae Strain 203-1 (NBRC 111660), a Polyethylene Glycol Degrader.</title>
        <authorList>
            <person name="Ohtsubo Y."/>
            <person name="Nonoyama S."/>
            <person name="Nagata Y."/>
            <person name="Numata M."/>
            <person name="Tsuchikane K."/>
            <person name="Hosoyama A."/>
            <person name="Yamazoe A."/>
            <person name="Tsuda M."/>
            <person name="Fujita N."/>
            <person name="Kawai F."/>
        </authorList>
    </citation>
    <scope>NUCLEOTIDE SEQUENCE [LARGE SCALE GENOMIC DNA]</scope>
    <source>
        <strain evidence="1 2">203-1</strain>
    </source>
</reference>
<evidence type="ECO:0000313" key="2">
    <source>
        <dbReference type="Proteomes" id="UP000076234"/>
    </source>
</evidence>